<dbReference type="GO" id="GO:0016020">
    <property type="term" value="C:membrane"/>
    <property type="evidence" value="ECO:0007669"/>
    <property type="project" value="UniProtKB-SubCell"/>
</dbReference>
<dbReference type="PANTHER" id="PTHR12726:SF0">
    <property type="entry name" value="CERAMIDE GLUCOSYLTRANSFERASE"/>
    <property type="match status" value="1"/>
</dbReference>
<comment type="similarity">
    <text evidence="4">Belongs to the glycosyltransferase 2 family.</text>
</comment>
<dbReference type="InterPro" id="IPR025993">
    <property type="entry name" value="Ceramide_glucosylTrfase"/>
</dbReference>
<keyword evidence="10 11" id="KW-0472">Membrane</keyword>
<evidence type="ECO:0000256" key="4">
    <source>
        <dbReference type="ARBA" id="ARBA00006739"/>
    </source>
</evidence>
<dbReference type="GO" id="GO:0006679">
    <property type="term" value="P:glucosylceramide biosynthetic process"/>
    <property type="evidence" value="ECO:0007669"/>
    <property type="project" value="TreeGrafter"/>
</dbReference>
<protein>
    <recommendedName>
        <fullName evidence="5">ceramide glucosyltransferase</fullName>
        <ecNumber evidence="5">2.4.1.80</ecNumber>
    </recommendedName>
</protein>
<dbReference type="Pfam" id="PF13506">
    <property type="entry name" value="Glyco_transf_21"/>
    <property type="match status" value="1"/>
</dbReference>
<dbReference type="AlphaFoldDB" id="A0A068Y8N4"/>
<keyword evidence="7 12" id="KW-0808">Transferase</keyword>
<evidence type="ECO:0000256" key="3">
    <source>
        <dbReference type="ARBA" id="ARBA00004991"/>
    </source>
</evidence>
<dbReference type="STRING" id="6211.A0A068Y8N4"/>
<dbReference type="Proteomes" id="UP000017246">
    <property type="component" value="Unassembled WGS sequence"/>
</dbReference>
<evidence type="ECO:0000256" key="6">
    <source>
        <dbReference type="ARBA" id="ARBA00022676"/>
    </source>
</evidence>
<dbReference type="SUPFAM" id="SSF53448">
    <property type="entry name" value="Nucleotide-diphospho-sugar transferases"/>
    <property type="match status" value="1"/>
</dbReference>
<accession>A0A068Y8N4</accession>
<comment type="pathway">
    <text evidence="3">Sphingolipid metabolism.</text>
</comment>
<keyword evidence="8 11" id="KW-0812">Transmembrane</keyword>
<comment type="pathway">
    <text evidence="2">Lipid metabolism; sphingolipid metabolism.</text>
</comment>
<evidence type="ECO:0000256" key="7">
    <source>
        <dbReference type="ARBA" id="ARBA00022679"/>
    </source>
</evidence>
<keyword evidence="9 11" id="KW-1133">Transmembrane helix</keyword>
<reference evidence="12" key="2">
    <citation type="submission" date="2015-11" db="EMBL/GenBank/DDBJ databases">
        <authorList>
            <person name="Zhang Y."/>
            <person name="Guo Z."/>
        </authorList>
    </citation>
    <scope>NUCLEOTIDE SEQUENCE</scope>
</reference>
<comment type="subcellular location">
    <subcellularLocation>
        <location evidence="1">Membrane</location>
        <topology evidence="1">Multi-pass membrane protein</topology>
    </subcellularLocation>
</comment>
<evidence type="ECO:0000256" key="10">
    <source>
        <dbReference type="ARBA" id="ARBA00023136"/>
    </source>
</evidence>
<name>A0A068Y8N4_ECHMU</name>
<evidence type="ECO:0000256" key="8">
    <source>
        <dbReference type="ARBA" id="ARBA00022692"/>
    </source>
</evidence>
<evidence type="ECO:0000256" key="9">
    <source>
        <dbReference type="ARBA" id="ARBA00022989"/>
    </source>
</evidence>
<dbReference type="PANTHER" id="PTHR12726">
    <property type="entry name" value="CERAMIDE GLUCOSYLTRANSFERASE"/>
    <property type="match status" value="1"/>
</dbReference>
<evidence type="ECO:0000256" key="11">
    <source>
        <dbReference type="SAM" id="Phobius"/>
    </source>
</evidence>
<feature type="transmembrane region" description="Helical" evidence="11">
    <location>
        <begin position="315"/>
        <end position="336"/>
    </location>
</feature>
<dbReference type="OrthoDB" id="1483400at2759"/>
<evidence type="ECO:0000256" key="1">
    <source>
        <dbReference type="ARBA" id="ARBA00004141"/>
    </source>
</evidence>
<feature type="transmembrane region" description="Helical" evidence="11">
    <location>
        <begin position="6"/>
        <end position="34"/>
    </location>
</feature>
<evidence type="ECO:0000256" key="2">
    <source>
        <dbReference type="ARBA" id="ARBA00004760"/>
    </source>
</evidence>
<proteinExistence type="inferred from homology"/>
<evidence type="ECO:0000256" key="5">
    <source>
        <dbReference type="ARBA" id="ARBA00012699"/>
    </source>
</evidence>
<evidence type="ECO:0000313" key="13">
    <source>
        <dbReference type="Proteomes" id="UP000017246"/>
    </source>
</evidence>
<evidence type="ECO:0000313" key="12">
    <source>
        <dbReference type="EMBL" id="CDS41142.1"/>
    </source>
</evidence>
<keyword evidence="13" id="KW-1185">Reference proteome</keyword>
<dbReference type="GO" id="GO:0008120">
    <property type="term" value="F:ceramide glucosyltransferase activity"/>
    <property type="evidence" value="ECO:0007669"/>
    <property type="project" value="UniProtKB-EC"/>
</dbReference>
<gene>
    <name evidence="12" type="ORF">EmuJ_000876500</name>
</gene>
<organism evidence="12 13">
    <name type="scientific">Echinococcus multilocularis</name>
    <name type="common">Fox tapeworm</name>
    <dbReference type="NCBI Taxonomy" id="6211"/>
    <lineage>
        <taxon>Eukaryota</taxon>
        <taxon>Metazoa</taxon>
        <taxon>Spiralia</taxon>
        <taxon>Lophotrochozoa</taxon>
        <taxon>Platyhelminthes</taxon>
        <taxon>Cestoda</taxon>
        <taxon>Eucestoda</taxon>
        <taxon>Cyclophyllidea</taxon>
        <taxon>Taeniidae</taxon>
        <taxon>Echinococcus</taxon>
    </lineage>
</organism>
<dbReference type="CDD" id="cd02520">
    <property type="entry name" value="Glucosylceramide_synthase"/>
    <property type="match status" value="1"/>
</dbReference>
<reference evidence="12" key="1">
    <citation type="journal article" date="2013" name="Nature">
        <title>The genomes of four tapeworm species reveal adaptations to parasitism.</title>
        <authorList>
            <person name="Tsai I.J."/>
            <person name="Zarowiecki M."/>
            <person name="Holroyd N."/>
            <person name="Garciarrubio A."/>
            <person name="Sanchez-Flores A."/>
            <person name="Brooks K.L."/>
            <person name="Tracey A."/>
            <person name="Bobes R.J."/>
            <person name="Fragoso G."/>
            <person name="Sciutto E."/>
            <person name="Aslett M."/>
            <person name="Beasley H."/>
            <person name="Bennett H.M."/>
            <person name="Cai J."/>
            <person name="Camicia F."/>
            <person name="Clark R."/>
            <person name="Cucher M."/>
            <person name="De Silva N."/>
            <person name="Day T.A."/>
            <person name="Deplazes P."/>
            <person name="Estrada K."/>
            <person name="Fernandez C."/>
            <person name="Holland P.W."/>
            <person name="Hou J."/>
            <person name="Hu S."/>
            <person name="Huckvale T."/>
            <person name="Hung S.S."/>
            <person name="Kamenetzky L."/>
            <person name="Keane J.A."/>
            <person name="Kiss F."/>
            <person name="Koziol U."/>
            <person name="Lambert O."/>
            <person name="Liu K."/>
            <person name="Luo X."/>
            <person name="Luo Y."/>
            <person name="Macchiaroli N."/>
            <person name="Nichol S."/>
            <person name="Paps J."/>
            <person name="Parkinson J."/>
            <person name="Pouchkina-Stantcheva N."/>
            <person name="Riddiford N."/>
            <person name="Rosenzvit M."/>
            <person name="Salinas G."/>
            <person name="Wasmuth J.D."/>
            <person name="Zamanian M."/>
            <person name="Zheng Y."/>
            <person name="Cai X."/>
            <person name="Soberon X."/>
            <person name="Olson P.D."/>
            <person name="Laclette J.P."/>
            <person name="Brehm K."/>
            <person name="Berriman M."/>
            <person name="Garciarrubio A."/>
            <person name="Bobes R.J."/>
            <person name="Fragoso G."/>
            <person name="Sanchez-Flores A."/>
            <person name="Estrada K."/>
            <person name="Cevallos M.A."/>
            <person name="Morett E."/>
            <person name="Gonzalez V."/>
            <person name="Portillo T."/>
            <person name="Ochoa-Leyva A."/>
            <person name="Jose M.V."/>
            <person name="Sciutto E."/>
            <person name="Landa A."/>
            <person name="Jimenez L."/>
            <person name="Valdes V."/>
            <person name="Carrero J.C."/>
            <person name="Larralde C."/>
            <person name="Morales-Montor J."/>
            <person name="Limon-Lason J."/>
            <person name="Soberon X."/>
            <person name="Laclette J.P."/>
        </authorList>
    </citation>
    <scope>NUCLEOTIDE SEQUENCE [LARGE SCALE GENOMIC DNA]</scope>
</reference>
<sequence length="466" mass="52862">MLDVFWAYVLFGLAMVPITVYFNQFLFFLFAFYVSMRKFYKKSDEPLEYLPGVSIVKPLMGVDPLLSENITSHLELQYPNFEVIFCVEDPNDPAIELVESLFQKYPNVDARLIIGGNGNMINPMVNNFLPGYESAKYDLVWVSTSRIKANTDIMVDMVRKSEDPRVALVHQLPFYSDQRGFMNAIEKVCFGCALGRSAIALNHMGMLCFTGMSYIVRKSILDRYGGFARFGKFLAEDYFCSKELFESGYKIVLSAYPAQQNVANASISIYVTRMVRWLRLRLSMLTIVAAFFEPMIECVNLGFLIALSLRYFFDIAMITTMTVHISLWILLDYFLLRCVQGGPLPFSFVAFIFAWWTRELLTYVIYVKAVLHPRTVKWGVNTYHLSLGGHTELLHSPNSGGGSAKRTKSVDLSPIALHEASPSEIGPPKSASAVTTPQEHIWRHFTQNGYIRGSADRQHLSLISDA</sequence>
<dbReference type="EC" id="2.4.1.80" evidence="5"/>
<dbReference type="EMBL" id="LN902841">
    <property type="protein sequence ID" value="CDS41142.1"/>
    <property type="molecule type" value="Genomic_DNA"/>
</dbReference>
<dbReference type="InterPro" id="IPR029044">
    <property type="entry name" value="Nucleotide-diphossugar_trans"/>
</dbReference>
<keyword evidence="6" id="KW-0328">Glycosyltransferase</keyword>
<dbReference type="UniPathway" id="UPA00222"/>
<feature type="transmembrane region" description="Helical" evidence="11">
    <location>
        <begin position="282"/>
        <end position="309"/>
    </location>
</feature>
<dbReference type="OMA" id="IAMITTM"/>
<dbReference type="Gene3D" id="3.90.550.10">
    <property type="entry name" value="Spore Coat Polysaccharide Biosynthesis Protein SpsA, Chain A"/>
    <property type="match status" value="1"/>
</dbReference>
<dbReference type="eggNOG" id="KOG2547">
    <property type="taxonomic scope" value="Eukaryota"/>
</dbReference>